<keyword evidence="7" id="KW-1185">Reference proteome</keyword>
<feature type="region of interest" description="Disordered" evidence="4">
    <location>
        <begin position="661"/>
        <end position="683"/>
    </location>
</feature>
<keyword evidence="5" id="KW-1133">Transmembrane helix</keyword>
<feature type="transmembrane region" description="Helical" evidence="5">
    <location>
        <begin position="284"/>
        <end position="304"/>
    </location>
</feature>
<feature type="transmembrane region" description="Helical" evidence="5">
    <location>
        <begin position="435"/>
        <end position="454"/>
    </location>
</feature>
<dbReference type="EMBL" id="CP036339">
    <property type="protein sequence ID" value="QDT75849.1"/>
    <property type="molecule type" value="Genomic_DNA"/>
</dbReference>
<evidence type="ECO:0000313" key="7">
    <source>
        <dbReference type="Proteomes" id="UP000317909"/>
    </source>
</evidence>
<feature type="coiled-coil region" evidence="3">
    <location>
        <begin position="538"/>
        <end position="565"/>
    </location>
</feature>
<comment type="subcellular location">
    <subcellularLocation>
        <location evidence="1">Cell envelope</location>
    </subcellularLocation>
</comment>
<keyword evidence="5" id="KW-0812">Transmembrane</keyword>
<name>A0A517U5E3_9BACT</name>
<proteinExistence type="predicted"/>
<organism evidence="6 7">
    <name type="scientific">Lacipirellula limnantheis</name>
    <dbReference type="NCBI Taxonomy" id="2528024"/>
    <lineage>
        <taxon>Bacteria</taxon>
        <taxon>Pseudomonadati</taxon>
        <taxon>Planctomycetota</taxon>
        <taxon>Planctomycetia</taxon>
        <taxon>Pirellulales</taxon>
        <taxon>Lacipirellulaceae</taxon>
        <taxon>Lacipirellula</taxon>
    </lineage>
</organism>
<evidence type="ECO:0000256" key="5">
    <source>
        <dbReference type="SAM" id="Phobius"/>
    </source>
</evidence>
<dbReference type="SUPFAM" id="SSF111369">
    <property type="entry name" value="HlyD-like secretion proteins"/>
    <property type="match status" value="1"/>
</dbReference>
<dbReference type="GO" id="GO:0030313">
    <property type="term" value="C:cell envelope"/>
    <property type="evidence" value="ECO:0007669"/>
    <property type="project" value="UniProtKB-SubCell"/>
</dbReference>
<dbReference type="PANTHER" id="PTHR32347">
    <property type="entry name" value="EFFLUX SYSTEM COMPONENT YKNX-RELATED"/>
    <property type="match status" value="1"/>
</dbReference>
<feature type="transmembrane region" description="Helical" evidence="5">
    <location>
        <begin position="196"/>
        <end position="219"/>
    </location>
</feature>
<evidence type="ECO:0000313" key="6">
    <source>
        <dbReference type="EMBL" id="QDT75849.1"/>
    </source>
</evidence>
<dbReference type="InterPro" id="IPR050465">
    <property type="entry name" value="UPF0194_transport"/>
</dbReference>
<reference evidence="6 7" key="1">
    <citation type="submission" date="2019-02" db="EMBL/GenBank/DDBJ databases">
        <title>Deep-cultivation of Planctomycetes and their phenomic and genomic characterization uncovers novel biology.</title>
        <authorList>
            <person name="Wiegand S."/>
            <person name="Jogler M."/>
            <person name="Boedeker C."/>
            <person name="Pinto D."/>
            <person name="Vollmers J."/>
            <person name="Rivas-Marin E."/>
            <person name="Kohn T."/>
            <person name="Peeters S.H."/>
            <person name="Heuer A."/>
            <person name="Rast P."/>
            <person name="Oberbeckmann S."/>
            <person name="Bunk B."/>
            <person name="Jeske O."/>
            <person name="Meyerdierks A."/>
            <person name="Storesund J.E."/>
            <person name="Kallscheuer N."/>
            <person name="Luecker S."/>
            <person name="Lage O.M."/>
            <person name="Pohl T."/>
            <person name="Merkel B.J."/>
            <person name="Hornburger P."/>
            <person name="Mueller R.-W."/>
            <person name="Bruemmer F."/>
            <person name="Labrenz M."/>
            <person name="Spormann A.M."/>
            <person name="Op den Camp H."/>
            <person name="Overmann J."/>
            <person name="Amann R."/>
            <person name="Jetten M.S.M."/>
            <person name="Mascher T."/>
            <person name="Medema M.H."/>
            <person name="Devos D.P."/>
            <person name="Kaster A.-K."/>
            <person name="Ovreas L."/>
            <person name="Rohde M."/>
            <person name="Galperin M.Y."/>
            <person name="Jogler C."/>
        </authorList>
    </citation>
    <scope>NUCLEOTIDE SEQUENCE [LARGE SCALE GENOMIC DNA]</scope>
    <source>
        <strain evidence="6 7">I41</strain>
    </source>
</reference>
<gene>
    <name evidence="6" type="ORF">I41_50920</name>
</gene>
<evidence type="ECO:0000256" key="1">
    <source>
        <dbReference type="ARBA" id="ARBA00004196"/>
    </source>
</evidence>
<feature type="transmembrane region" description="Helical" evidence="5">
    <location>
        <begin position="362"/>
        <end position="384"/>
    </location>
</feature>
<dbReference type="Proteomes" id="UP000317909">
    <property type="component" value="Chromosome"/>
</dbReference>
<keyword evidence="5" id="KW-0472">Membrane</keyword>
<protein>
    <submittedName>
        <fullName evidence="6">Peptidase family M50</fullName>
    </submittedName>
</protein>
<evidence type="ECO:0000256" key="2">
    <source>
        <dbReference type="ARBA" id="ARBA00023054"/>
    </source>
</evidence>
<keyword evidence="2 3" id="KW-0175">Coiled coil</keyword>
<dbReference type="KEGG" id="llh:I41_50920"/>
<feature type="transmembrane region" description="Helical" evidence="5">
    <location>
        <begin position="257"/>
        <end position="278"/>
    </location>
</feature>
<dbReference type="AlphaFoldDB" id="A0A517U5E3"/>
<feature type="transmembrane region" description="Helical" evidence="5">
    <location>
        <begin position="396"/>
        <end position="414"/>
    </location>
</feature>
<sequence length="733" mass="79403">MSNIDYRRAAADRILPLRARGDLRIVEMQFGGDAAYMVQDPVTGEAFQFSSEEHALLAALRQPVSLRMLQRELETAFAPRRATVEQIQQFVDRLYEQGLLVSETAGCGDELYQRGRLQRRQERWSNLLQVLSLRLGGFDVGPTVDRIYRAVDWAFSRVGLAVIVALAIGALATALGRASEIGLNLAGLGDLVSPRLWPVWVGAVIAVKVAHEFGHALACRHFGARPREMGVLLLAGFPSLYCDVSDAWRLPSKWQRIGVSAGGMFAELLIASTAILVWSRTEPGIVHAMALSLVVVCSVGTLAINANPLLRYDGYYILSDLLEVPNLAERARKLVGGAWRNWLLGEATPVDPLLSPAKRRALWLYAIGSKIYMALVLGGLLILLLRVARPLQLQNLVYAFALVTLAGMLARPAMAAFRMATNPAVRARLRWDRMGASSLMLFAALTAICCVPMQRRVAAPVVIVPAEAHPLFAAVGGELRFAAPVGAEVDQDDVVIKLSNPELEQALLEAQGLVRERRVRLAQLRTLQSSLPAASRQLPTARAELAAAEAELAELRAQVDALTIRAPHAGRVLAAPERHASREAGDRLPVWHGSPLAAENLGAWIEPQTPLCVIAAGKGVVAWAGVEQADAPTVAPGQAVRLLVAEQPFTPLTGRVVQVARRARRNHEDAAGKGPAQQSPLGDDRYHVVQIEVDGDGAPLLPGARGVAKINTDESNIGTLVMNSLRQTFLRVF</sequence>
<evidence type="ECO:0000256" key="4">
    <source>
        <dbReference type="SAM" id="MobiDB-lite"/>
    </source>
</evidence>
<accession>A0A517U5E3</accession>
<dbReference type="PANTHER" id="PTHR32347:SF23">
    <property type="entry name" value="BLL5650 PROTEIN"/>
    <property type="match status" value="1"/>
</dbReference>
<dbReference type="OrthoDB" id="225069at2"/>
<evidence type="ECO:0000256" key="3">
    <source>
        <dbReference type="SAM" id="Coils"/>
    </source>
</evidence>
<dbReference type="Gene3D" id="2.40.30.170">
    <property type="match status" value="1"/>
</dbReference>
<feature type="transmembrane region" description="Helical" evidence="5">
    <location>
        <begin position="154"/>
        <end position="176"/>
    </location>
</feature>
<dbReference type="RefSeq" id="WP_145435624.1">
    <property type="nucleotide sequence ID" value="NZ_CP036339.1"/>
</dbReference>